<dbReference type="InterPro" id="IPR029063">
    <property type="entry name" value="SAM-dependent_MTases_sf"/>
</dbReference>
<keyword evidence="2" id="KW-0808">Transferase</keyword>
<evidence type="ECO:0000313" key="3">
    <source>
        <dbReference type="Proteomes" id="UP000322165"/>
    </source>
</evidence>
<dbReference type="SUPFAM" id="SSF53335">
    <property type="entry name" value="S-adenosyl-L-methionine-dependent methyltransferases"/>
    <property type="match status" value="1"/>
</dbReference>
<reference evidence="2 3" key="1">
    <citation type="submission" date="2019-09" db="EMBL/GenBank/DDBJ databases">
        <title>Arenimonas chukotkensis sp. nov., a bacterium isolated from Chukotka hot spring, Arctic region, Russia.</title>
        <authorList>
            <person name="Zayulina K.S."/>
            <person name="Prokofeva M.I."/>
            <person name="Elcheninov A.G."/>
            <person name="Novikov A."/>
            <person name="Kochetkova T.V."/>
            <person name="Kublanov I.V."/>
        </authorList>
    </citation>
    <scope>NUCLEOTIDE SEQUENCE [LARGE SCALE GENOMIC DNA]</scope>
    <source>
        <strain evidence="2 3">3729k</strain>
    </source>
</reference>
<gene>
    <name evidence="2" type="ORF">F0415_03990</name>
</gene>
<dbReference type="RefSeq" id="WP_149859891.1">
    <property type="nucleotide sequence ID" value="NZ_VUOD01000002.1"/>
</dbReference>
<reference evidence="2 3" key="2">
    <citation type="submission" date="2019-09" db="EMBL/GenBank/DDBJ databases">
        <authorList>
            <person name="Mazur A."/>
        </authorList>
    </citation>
    <scope>NUCLEOTIDE SEQUENCE [LARGE SCALE GENOMIC DNA]</scope>
    <source>
        <strain evidence="2 3">3729k</strain>
    </source>
</reference>
<proteinExistence type="predicted"/>
<keyword evidence="3" id="KW-1185">Reference proteome</keyword>
<sequence>MAGTPGKPAGARRRKVYDQAYFDTWYRQRGMGGGAALSRKVGLAVAMAEYHLGRPLQSVLDVGCGEGAWLAPLRRLRPGVRYLGVDASEYAIARHGARRNLHWLPFGDLASLTLPEPVDLLVCADVMHYLEDAELKRGLREFPRLCDGVAFLELFAEGDDIVGDTEELHWRPASWYRSLFARHGFRWAGPHCYLSAGLAARATAMELP</sequence>
<comment type="caution">
    <text evidence="2">The sequence shown here is derived from an EMBL/GenBank/DDBJ whole genome shotgun (WGS) entry which is preliminary data.</text>
</comment>
<dbReference type="GO" id="GO:0032259">
    <property type="term" value="P:methylation"/>
    <property type="evidence" value="ECO:0007669"/>
    <property type="project" value="UniProtKB-KW"/>
</dbReference>
<dbReference type="GO" id="GO:0008168">
    <property type="term" value="F:methyltransferase activity"/>
    <property type="evidence" value="ECO:0007669"/>
    <property type="project" value="UniProtKB-KW"/>
</dbReference>
<dbReference type="InterPro" id="IPR013217">
    <property type="entry name" value="Methyltransf_12"/>
</dbReference>
<dbReference type="Proteomes" id="UP000322165">
    <property type="component" value="Unassembled WGS sequence"/>
</dbReference>
<dbReference type="CDD" id="cd02440">
    <property type="entry name" value="AdoMet_MTases"/>
    <property type="match status" value="1"/>
</dbReference>
<accession>A0A5B2ZF05</accession>
<dbReference type="AlphaFoldDB" id="A0A5B2ZF05"/>
<keyword evidence="2" id="KW-0489">Methyltransferase</keyword>
<evidence type="ECO:0000259" key="1">
    <source>
        <dbReference type="Pfam" id="PF08242"/>
    </source>
</evidence>
<evidence type="ECO:0000313" key="2">
    <source>
        <dbReference type="EMBL" id="KAA2285790.1"/>
    </source>
</evidence>
<organism evidence="2 3">
    <name type="scientific">Arenimonas fontis</name>
    <dbReference type="NCBI Taxonomy" id="2608255"/>
    <lineage>
        <taxon>Bacteria</taxon>
        <taxon>Pseudomonadati</taxon>
        <taxon>Pseudomonadota</taxon>
        <taxon>Gammaproteobacteria</taxon>
        <taxon>Lysobacterales</taxon>
        <taxon>Lysobacteraceae</taxon>
        <taxon>Arenimonas</taxon>
    </lineage>
</organism>
<dbReference type="EMBL" id="VUOD01000002">
    <property type="protein sequence ID" value="KAA2285790.1"/>
    <property type="molecule type" value="Genomic_DNA"/>
</dbReference>
<dbReference type="Gene3D" id="3.40.50.150">
    <property type="entry name" value="Vaccinia Virus protein VP39"/>
    <property type="match status" value="1"/>
</dbReference>
<feature type="domain" description="Methyltransferase type 12" evidence="1">
    <location>
        <begin position="60"/>
        <end position="145"/>
    </location>
</feature>
<protein>
    <submittedName>
        <fullName evidence="2">Class I SAM-dependent methyltransferase</fullName>
    </submittedName>
</protein>
<name>A0A5B2ZF05_9GAMM</name>
<dbReference type="Pfam" id="PF08242">
    <property type="entry name" value="Methyltransf_12"/>
    <property type="match status" value="1"/>
</dbReference>